<protein>
    <submittedName>
        <fullName evidence="1">Uncharacterized protein</fullName>
    </submittedName>
</protein>
<feature type="non-terminal residue" evidence="1">
    <location>
        <position position="1"/>
    </location>
</feature>
<reference evidence="1" key="1">
    <citation type="journal article" date="2015" name="Nature">
        <title>Complex archaea that bridge the gap between prokaryotes and eukaryotes.</title>
        <authorList>
            <person name="Spang A."/>
            <person name="Saw J.H."/>
            <person name="Jorgensen S.L."/>
            <person name="Zaremba-Niedzwiedzka K."/>
            <person name="Martijn J."/>
            <person name="Lind A.E."/>
            <person name="van Eijk R."/>
            <person name="Schleper C."/>
            <person name="Guy L."/>
            <person name="Ettema T.J."/>
        </authorList>
    </citation>
    <scope>NUCLEOTIDE SEQUENCE</scope>
</reference>
<sequence length="46" mass="5110">GYKVVPVAANVKAIRKAIQHHFDVASMSKQDIVSLTVEKLRGEDFL</sequence>
<organism evidence="1">
    <name type="scientific">marine sediment metagenome</name>
    <dbReference type="NCBI Taxonomy" id="412755"/>
    <lineage>
        <taxon>unclassified sequences</taxon>
        <taxon>metagenomes</taxon>
        <taxon>ecological metagenomes</taxon>
    </lineage>
</organism>
<proteinExistence type="predicted"/>
<comment type="caution">
    <text evidence="1">The sequence shown here is derived from an EMBL/GenBank/DDBJ whole genome shotgun (WGS) entry which is preliminary data.</text>
</comment>
<dbReference type="EMBL" id="LAZR01016413">
    <property type="protein sequence ID" value="KKM04614.1"/>
    <property type="molecule type" value="Genomic_DNA"/>
</dbReference>
<accession>A0A0F9H0K3</accession>
<evidence type="ECO:0000313" key="1">
    <source>
        <dbReference type="EMBL" id="KKM04614.1"/>
    </source>
</evidence>
<gene>
    <name evidence="1" type="ORF">LCGC14_1762420</name>
</gene>
<dbReference type="AlphaFoldDB" id="A0A0F9H0K3"/>
<name>A0A0F9H0K3_9ZZZZ</name>